<protein>
    <submittedName>
        <fullName evidence="3">Response regulator</fullName>
    </submittedName>
</protein>
<dbReference type="InterPro" id="IPR011006">
    <property type="entry name" value="CheY-like_superfamily"/>
</dbReference>
<dbReference type="InterPro" id="IPR001789">
    <property type="entry name" value="Sig_transdc_resp-reg_receiver"/>
</dbReference>
<evidence type="ECO:0000256" key="1">
    <source>
        <dbReference type="PROSITE-ProRule" id="PRU00169"/>
    </source>
</evidence>
<dbReference type="PROSITE" id="PS50110">
    <property type="entry name" value="RESPONSE_REGULATORY"/>
    <property type="match status" value="1"/>
</dbReference>
<reference evidence="4" key="2">
    <citation type="journal article" date="2024" name="Nature">
        <title>Anoxygenic phototroph of the Chloroflexota uses a type I reaction centre.</title>
        <authorList>
            <person name="Tsuji J.M."/>
            <person name="Shaw N.A."/>
            <person name="Nagashima S."/>
            <person name="Venkiteswaran J.J."/>
            <person name="Schiff S.L."/>
            <person name="Watanabe T."/>
            <person name="Fukui M."/>
            <person name="Hanada S."/>
            <person name="Tank M."/>
            <person name="Neufeld J.D."/>
        </authorList>
    </citation>
    <scope>NUCLEOTIDE SEQUENCE</scope>
    <source>
        <strain evidence="4">L227-S17</strain>
    </source>
</reference>
<name>A0A8T7LVW1_9CHLR</name>
<evidence type="ECO:0000313" key="6">
    <source>
        <dbReference type="Proteomes" id="UP001431572"/>
    </source>
</evidence>
<dbReference type="CDD" id="cd00156">
    <property type="entry name" value="REC"/>
    <property type="match status" value="1"/>
</dbReference>
<evidence type="ECO:0000259" key="2">
    <source>
        <dbReference type="PROSITE" id="PS50110"/>
    </source>
</evidence>
<dbReference type="SUPFAM" id="SSF52172">
    <property type="entry name" value="CheY-like"/>
    <property type="match status" value="1"/>
</dbReference>
<dbReference type="SMART" id="SM00448">
    <property type="entry name" value="REC"/>
    <property type="match status" value="1"/>
</dbReference>
<accession>A0A8T7LVW1</accession>
<feature type="modified residue" description="4-aspartylphosphate" evidence="1">
    <location>
        <position position="64"/>
    </location>
</feature>
<dbReference type="RefSeq" id="WP_341467406.1">
    <property type="nucleotide sequence ID" value="NZ_CP128399.1"/>
</dbReference>
<keyword evidence="6" id="KW-1185">Reference proteome</keyword>
<dbReference type="InterPro" id="IPR052048">
    <property type="entry name" value="ST_Response_Regulator"/>
</dbReference>
<gene>
    <name evidence="3" type="ORF">HXX08_09720</name>
    <name evidence="4" type="ORF">OZ401_001288</name>
</gene>
<evidence type="ECO:0000313" key="4">
    <source>
        <dbReference type="EMBL" id="WJW65522.1"/>
    </source>
</evidence>
<dbReference type="Pfam" id="PF00072">
    <property type="entry name" value="Response_reg"/>
    <property type="match status" value="1"/>
</dbReference>
<reference evidence="3 5" key="1">
    <citation type="submission" date="2020-06" db="EMBL/GenBank/DDBJ databases">
        <title>Anoxygenic phototrophic Chloroflexota member uses a Type I reaction center.</title>
        <authorList>
            <person name="Tsuji J.M."/>
            <person name="Shaw N.A."/>
            <person name="Nagashima S."/>
            <person name="Venkiteswaran J."/>
            <person name="Schiff S.L."/>
            <person name="Hanada S."/>
            <person name="Tank M."/>
            <person name="Neufeld J.D."/>
        </authorList>
    </citation>
    <scope>NUCLEOTIDE SEQUENCE [LARGE SCALE GENOMIC DNA]</scope>
    <source>
        <strain evidence="3">L227-S17</strain>
    </source>
</reference>
<evidence type="ECO:0000313" key="5">
    <source>
        <dbReference type="Proteomes" id="UP000521676"/>
    </source>
</evidence>
<dbReference type="Proteomes" id="UP001431572">
    <property type="component" value="Chromosome 1"/>
</dbReference>
<organism evidence="3 5">
    <name type="scientific">Candidatus Chlorohelix allophototropha</name>
    <dbReference type="NCBI Taxonomy" id="3003348"/>
    <lineage>
        <taxon>Bacteria</taxon>
        <taxon>Bacillati</taxon>
        <taxon>Chloroflexota</taxon>
        <taxon>Chloroflexia</taxon>
        <taxon>Candidatus Chloroheliales</taxon>
        <taxon>Candidatus Chloroheliaceae</taxon>
        <taxon>Candidatus Chlorohelix</taxon>
    </lineage>
</organism>
<sequence length="142" mass="16064">MSKPSKQLYTTTILLIENDTSSRAVMHTLMQKLAGQPVQIYDTSDGDEALKLFREKQPQLVFTDLIHPGLDGCRLIERMRHLNPYVFIVVCSSVELIGEVRGYNFFLEKPFATADFQRVIRAGLAHAEDLLLQSANKQLKAV</sequence>
<dbReference type="PANTHER" id="PTHR43228:SF1">
    <property type="entry name" value="TWO-COMPONENT RESPONSE REGULATOR ARR22"/>
    <property type="match status" value="1"/>
</dbReference>
<dbReference type="EMBL" id="JACATZ010000001">
    <property type="protein sequence ID" value="NWJ46144.1"/>
    <property type="molecule type" value="Genomic_DNA"/>
</dbReference>
<dbReference type="Gene3D" id="3.40.50.2300">
    <property type="match status" value="1"/>
</dbReference>
<evidence type="ECO:0000313" key="3">
    <source>
        <dbReference type="EMBL" id="NWJ46144.1"/>
    </source>
</evidence>
<dbReference type="EMBL" id="CP128399">
    <property type="protein sequence ID" value="WJW65522.1"/>
    <property type="molecule type" value="Genomic_DNA"/>
</dbReference>
<dbReference type="AlphaFoldDB" id="A0A8T7LVW1"/>
<dbReference type="GO" id="GO:0000160">
    <property type="term" value="P:phosphorelay signal transduction system"/>
    <property type="evidence" value="ECO:0007669"/>
    <property type="project" value="InterPro"/>
</dbReference>
<dbReference type="Proteomes" id="UP000521676">
    <property type="component" value="Unassembled WGS sequence"/>
</dbReference>
<feature type="domain" description="Response regulatory" evidence="2">
    <location>
        <begin position="12"/>
        <end position="124"/>
    </location>
</feature>
<dbReference type="PANTHER" id="PTHR43228">
    <property type="entry name" value="TWO-COMPONENT RESPONSE REGULATOR"/>
    <property type="match status" value="1"/>
</dbReference>
<keyword evidence="1" id="KW-0597">Phosphoprotein</keyword>
<proteinExistence type="predicted"/>